<feature type="compositionally biased region" description="Basic residues" evidence="4">
    <location>
        <begin position="356"/>
        <end position="365"/>
    </location>
</feature>
<dbReference type="SUPFAM" id="SSF49562">
    <property type="entry name" value="C2 domain (Calcium/lipid-binding domain, CaLB)"/>
    <property type="match status" value="5"/>
</dbReference>
<keyword evidence="2" id="KW-0106">Calcium</keyword>
<feature type="domain" description="C2" evidence="5">
    <location>
        <begin position="211"/>
        <end position="336"/>
    </location>
</feature>
<proteinExistence type="predicted"/>
<sequence length="1058" mass="118524">MEDYDLASGNDFMGVVSLSMSTLVDRRVRRQWFDLMDKGGKAPKESLGKVELALRWRHNPDKVLHLPEQMEADDDLQKTPNVLRICLVRARGIKVMDKKLFGKGGSSDPFVTFSLDGEVRKSTVQKKSLRPTYFEMPCEDVDLSLLLTMEDYDLAGSNDFMGEVRVEIETFEDRELRRWWINLRGGPDRDEAAGSVEIACKWAHDPSNVLELPEEFVADEPPEHIASEANELLCILMRGKNLPIKDKNLLSKGGTSDPLCELNLDGVVHKSKCVKKNLNPLWMERFEFPCEDLEQALSLVVEDYDFVSGNDFMGQATIQLGHFPKIDEREVMRSWFQLAPRGVKLEPKQASDKKSRLLKRKKKNAKGGDADANLGRVEVALRWVHNPARVVHLPPSILAEEEKPEEPPNSLLIVLVRGRNLPIMDQAMFGAGKESEIPNFKGPYLGRFSLAMFGKGGTSDPFVVFECDGERTKSTVKKKDLNPQWTESFELPCASSGVASFLRFPRNRFFLGADSKGKLTVTVLDYDVMSEPDHMGHFELSFVALADRKVTRRWFGLRDAKKQKVGGKIECAFRWYHNPAFSITLPRDMLEEEAMLDMPPNQLRICLMRARELPVMDKALLGGGSSDPYAKVSLGEYCFKSEVKEKCLCPVWMERYDVPVDDVEGRVLDVALYDRDEGSKKKDDLMGKIKIPLKPTLQRVLLQRWHTLSNNERAAKREMEKMARRDEDEDERSHTDTKTGEVQVALRLVYNPKCRVSYYDLDDPADLERISEICVRAVEDQKDDPLKLLAGQHKRAKFPTSKAPISATFHSLLVVRCATCGHVLVDKTRRITPAMVAAARPAATLTMNLLYRLKCDLDQQDGAGRSAMHIAARYDSHAVVRVLAQLDGDVELADTYGKTPAHYAAEMGNEAALRTLSRLGAALDVETDNGKTCAALAAANGHNNMLLLLHSLGADVDQRALNFAGRTPLHFAAGNGHLQCARTLLRLGADINATDTALNTPVLHAALNGRKDVVEALEELECDMDHENSDGHDAKVLLALNFDQAKADEDPQSLGSYR</sequence>
<keyword evidence="3" id="KW-0040">ANK repeat</keyword>
<dbReference type="InterPro" id="IPR035892">
    <property type="entry name" value="C2_domain_sf"/>
</dbReference>
<name>A0ABR1G9W7_AURAN</name>
<dbReference type="Pfam" id="PF12796">
    <property type="entry name" value="Ank_2"/>
    <property type="match status" value="2"/>
</dbReference>
<dbReference type="PANTHER" id="PTHR45911">
    <property type="entry name" value="C2 DOMAIN-CONTAINING PROTEIN"/>
    <property type="match status" value="1"/>
</dbReference>
<evidence type="ECO:0000256" key="2">
    <source>
        <dbReference type="ARBA" id="ARBA00022837"/>
    </source>
</evidence>
<dbReference type="PANTHER" id="PTHR45911:SF7">
    <property type="entry name" value="C2 DOMAIN-CONTAINING PROTEIN"/>
    <property type="match status" value="1"/>
</dbReference>
<organism evidence="6 7">
    <name type="scientific">Aureococcus anophagefferens</name>
    <name type="common">Harmful bloom alga</name>
    <dbReference type="NCBI Taxonomy" id="44056"/>
    <lineage>
        <taxon>Eukaryota</taxon>
        <taxon>Sar</taxon>
        <taxon>Stramenopiles</taxon>
        <taxon>Ochrophyta</taxon>
        <taxon>Pelagophyceae</taxon>
        <taxon>Pelagomonadales</taxon>
        <taxon>Pelagomonadaceae</taxon>
        <taxon>Aureococcus</taxon>
    </lineage>
</organism>
<dbReference type="Gene3D" id="1.25.40.20">
    <property type="entry name" value="Ankyrin repeat-containing domain"/>
    <property type="match status" value="1"/>
</dbReference>
<dbReference type="InterPro" id="IPR000008">
    <property type="entry name" value="C2_dom"/>
</dbReference>
<dbReference type="EMBL" id="JBBJCI010000038">
    <property type="protein sequence ID" value="KAK7250080.1"/>
    <property type="molecule type" value="Genomic_DNA"/>
</dbReference>
<accession>A0ABR1G9W7</accession>
<feature type="repeat" description="ANK" evidence="3">
    <location>
        <begin position="863"/>
        <end position="895"/>
    </location>
</feature>
<dbReference type="PROSITE" id="PS50004">
    <property type="entry name" value="C2"/>
    <property type="match status" value="4"/>
</dbReference>
<protein>
    <recommendedName>
        <fullName evidence="5">C2 domain-containing protein</fullName>
    </recommendedName>
</protein>
<reference evidence="6 7" key="1">
    <citation type="submission" date="2024-03" db="EMBL/GenBank/DDBJ databases">
        <title>Aureococcus anophagefferens CCMP1851 and Kratosvirus quantuckense: Draft genome of a second virus-susceptible host strain in the model system.</title>
        <authorList>
            <person name="Chase E."/>
            <person name="Truchon A.R."/>
            <person name="Schepens W."/>
            <person name="Wilhelm S.W."/>
        </authorList>
    </citation>
    <scope>NUCLEOTIDE SEQUENCE [LARGE SCALE GENOMIC DNA]</scope>
    <source>
        <strain evidence="6 7">CCMP1851</strain>
    </source>
</reference>
<evidence type="ECO:0000256" key="3">
    <source>
        <dbReference type="PROSITE-ProRule" id="PRU00023"/>
    </source>
</evidence>
<dbReference type="SUPFAM" id="SSF48403">
    <property type="entry name" value="Ankyrin repeat"/>
    <property type="match status" value="1"/>
</dbReference>
<feature type="region of interest" description="Disordered" evidence="4">
    <location>
        <begin position="347"/>
        <end position="370"/>
    </location>
</feature>
<dbReference type="Gene3D" id="2.60.40.150">
    <property type="entry name" value="C2 domain"/>
    <property type="match status" value="5"/>
</dbReference>
<evidence type="ECO:0000313" key="7">
    <source>
        <dbReference type="Proteomes" id="UP001363151"/>
    </source>
</evidence>
<feature type="region of interest" description="Disordered" evidence="4">
    <location>
        <begin position="713"/>
        <end position="739"/>
    </location>
</feature>
<dbReference type="SMART" id="SM00239">
    <property type="entry name" value="C2"/>
    <property type="match status" value="4"/>
</dbReference>
<dbReference type="CDD" id="cd00030">
    <property type="entry name" value="C2"/>
    <property type="match status" value="2"/>
</dbReference>
<feature type="domain" description="C2" evidence="5">
    <location>
        <begin position="584"/>
        <end position="706"/>
    </location>
</feature>
<evidence type="ECO:0000256" key="1">
    <source>
        <dbReference type="ARBA" id="ARBA00022723"/>
    </source>
</evidence>
<feature type="repeat" description="ANK" evidence="3">
    <location>
        <begin position="896"/>
        <end position="928"/>
    </location>
</feature>
<feature type="domain" description="C2" evidence="5">
    <location>
        <begin position="62"/>
        <end position="181"/>
    </location>
</feature>
<evidence type="ECO:0000256" key="4">
    <source>
        <dbReference type="SAM" id="MobiDB-lite"/>
    </source>
</evidence>
<dbReference type="SMART" id="SM00248">
    <property type="entry name" value="ANK"/>
    <property type="match status" value="5"/>
</dbReference>
<feature type="domain" description="C2" evidence="5">
    <location>
        <begin position="392"/>
        <end position="555"/>
    </location>
</feature>
<comment type="caution">
    <text evidence="6">The sequence shown here is derived from an EMBL/GenBank/DDBJ whole genome shotgun (WGS) entry which is preliminary data.</text>
</comment>
<dbReference type="InterPro" id="IPR002110">
    <property type="entry name" value="Ankyrin_rpt"/>
</dbReference>
<feature type="repeat" description="ANK" evidence="3">
    <location>
        <begin position="964"/>
        <end position="996"/>
    </location>
</feature>
<evidence type="ECO:0000259" key="5">
    <source>
        <dbReference type="PROSITE" id="PS50004"/>
    </source>
</evidence>
<dbReference type="InterPro" id="IPR036770">
    <property type="entry name" value="Ankyrin_rpt-contain_sf"/>
</dbReference>
<keyword evidence="1" id="KW-0479">Metal-binding</keyword>
<evidence type="ECO:0000313" key="6">
    <source>
        <dbReference type="EMBL" id="KAK7250080.1"/>
    </source>
</evidence>
<dbReference type="Pfam" id="PF00168">
    <property type="entry name" value="C2"/>
    <property type="match status" value="5"/>
</dbReference>
<dbReference type="PROSITE" id="PS50297">
    <property type="entry name" value="ANK_REP_REGION"/>
    <property type="match status" value="3"/>
</dbReference>
<dbReference type="PROSITE" id="PS50088">
    <property type="entry name" value="ANK_REPEAT"/>
    <property type="match status" value="3"/>
</dbReference>
<dbReference type="Proteomes" id="UP001363151">
    <property type="component" value="Unassembled WGS sequence"/>
</dbReference>
<gene>
    <name evidence="6" type="ORF">SO694_00006215</name>
</gene>
<keyword evidence="7" id="KW-1185">Reference proteome</keyword>